<accession>A0A2I0UVG6</accession>
<feature type="domain" description="Knr4/Smi1-like" evidence="1">
    <location>
        <begin position="13"/>
        <end position="123"/>
    </location>
</feature>
<dbReference type="SUPFAM" id="SSF160631">
    <property type="entry name" value="SMI1/KNR4-like"/>
    <property type="match status" value="1"/>
</dbReference>
<gene>
    <name evidence="2" type="ORF">CRI88_20785</name>
</gene>
<protein>
    <submittedName>
        <fullName evidence="2">SMI1/KNR4 family protein</fullName>
    </submittedName>
</protein>
<dbReference type="Proteomes" id="UP000234956">
    <property type="component" value="Unassembled WGS sequence"/>
</dbReference>
<sequence length="130" mass="14512">MYPLHNSAAANLPATEHEILHVEKGLTFHLPQVYRYVLKEMNGLSFTNGVLIYGTVELLERNETWEVAEYAKGYIAIGDDGGGMVFLMNRQGEDGHVFAVDCGDMNPQHATLITSDLNKWLQDGCQLETI</sequence>
<dbReference type="Pfam" id="PF09346">
    <property type="entry name" value="SMI1_KNR4"/>
    <property type="match status" value="1"/>
</dbReference>
<dbReference type="AlphaFoldDB" id="A0A2I0UVG6"/>
<dbReference type="Gene3D" id="3.40.1580.10">
    <property type="entry name" value="SMI1/KNR4-like"/>
    <property type="match status" value="1"/>
</dbReference>
<dbReference type="InterPro" id="IPR037883">
    <property type="entry name" value="Knr4/Smi1-like_sf"/>
</dbReference>
<reference evidence="2 3" key="1">
    <citation type="submission" date="2017-10" db="EMBL/GenBank/DDBJ databases">
        <title>Draft genome of Lysinibacillus fusiformis strain Juneja, a laboratory-derived pathogen of Drosophila melanogaster.</title>
        <authorList>
            <person name="Smith B.R."/>
            <person name="Unckless R.L."/>
        </authorList>
    </citation>
    <scope>NUCLEOTIDE SEQUENCE [LARGE SCALE GENOMIC DNA]</scope>
    <source>
        <strain evidence="2 3">Juneja</strain>
    </source>
</reference>
<dbReference type="EMBL" id="PDFK01000010">
    <property type="protein sequence ID" value="PKU50023.1"/>
    <property type="molecule type" value="Genomic_DNA"/>
</dbReference>
<comment type="caution">
    <text evidence="2">The sequence shown here is derived from an EMBL/GenBank/DDBJ whole genome shotgun (WGS) entry which is preliminary data.</text>
</comment>
<evidence type="ECO:0000259" key="1">
    <source>
        <dbReference type="SMART" id="SM00860"/>
    </source>
</evidence>
<proteinExistence type="predicted"/>
<evidence type="ECO:0000313" key="2">
    <source>
        <dbReference type="EMBL" id="PKU50023.1"/>
    </source>
</evidence>
<organism evidence="2 3">
    <name type="scientific">Lysinibacillus fusiformis</name>
    <dbReference type="NCBI Taxonomy" id="28031"/>
    <lineage>
        <taxon>Bacteria</taxon>
        <taxon>Bacillati</taxon>
        <taxon>Bacillota</taxon>
        <taxon>Bacilli</taxon>
        <taxon>Bacillales</taxon>
        <taxon>Bacillaceae</taxon>
        <taxon>Lysinibacillus</taxon>
    </lineage>
</organism>
<name>A0A2I0UVG6_9BACI</name>
<dbReference type="SMART" id="SM00860">
    <property type="entry name" value="SMI1_KNR4"/>
    <property type="match status" value="1"/>
</dbReference>
<evidence type="ECO:0000313" key="3">
    <source>
        <dbReference type="Proteomes" id="UP000234956"/>
    </source>
</evidence>
<dbReference type="InterPro" id="IPR018958">
    <property type="entry name" value="Knr4/Smi1-like_dom"/>
</dbReference>
<dbReference type="RefSeq" id="WP_058844010.1">
    <property type="nucleotide sequence ID" value="NZ_PDFK01000010.1"/>
</dbReference>